<feature type="non-terminal residue" evidence="2">
    <location>
        <position position="263"/>
    </location>
</feature>
<dbReference type="EMBL" id="VJMH01006427">
    <property type="protein sequence ID" value="KAF0689609.1"/>
    <property type="molecule type" value="Genomic_DNA"/>
</dbReference>
<feature type="compositionally biased region" description="Low complexity" evidence="1">
    <location>
        <begin position="20"/>
        <end position="37"/>
    </location>
</feature>
<dbReference type="AlphaFoldDB" id="A0A6A4Y0P6"/>
<feature type="region of interest" description="Disordered" evidence="1">
    <location>
        <begin position="1"/>
        <end position="57"/>
    </location>
</feature>
<sequence>MSSSDEDANASDGHSERHAPTSSSPAGANAATAPTGSRPLVEWMSTAERRRTERVPASKTDATWDHCHYLVHGPLPNSHGVKCSFVCKLCLDGGVDFPDTLLAMHLTNPAVGTGHLHAAHPGVLLHTMPPDAAVDHDLLVLGYTFLDADEYVTEVQQYAAEQGFVVSRDGRNFPKHAAHPIYGTNILLRGTLYCASGIADPNSQLSKKHRCVVFLSFHPPTTSSQDMSMADPIPLPPQLVRVLGHESDIDTQPSTERVGARAR</sequence>
<reference evidence="2" key="1">
    <citation type="submission" date="2019-06" db="EMBL/GenBank/DDBJ databases">
        <title>Genomics analysis of Aphanomyces spp. identifies a new class of oomycete effector associated with host adaptation.</title>
        <authorList>
            <person name="Gaulin E."/>
        </authorList>
    </citation>
    <scope>NUCLEOTIDE SEQUENCE</scope>
    <source>
        <strain evidence="2">CBS 578.67</strain>
    </source>
</reference>
<organism evidence="2">
    <name type="scientific">Aphanomyces stellatus</name>
    <dbReference type="NCBI Taxonomy" id="120398"/>
    <lineage>
        <taxon>Eukaryota</taxon>
        <taxon>Sar</taxon>
        <taxon>Stramenopiles</taxon>
        <taxon>Oomycota</taxon>
        <taxon>Saprolegniomycetes</taxon>
        <taxon>Saprolegniales</taxon>
        <taxon>Verrucalvaceae</taxon>
        <taxon>Aphanomyces</taxon>
    </lineage>
</organism>
<comment type="caution">
    <text evidence="2">The sequence shown here is derived from an EMBL/GenBank/DDBJ whole genome shotgun (WGS) entry which is preliminary data.</text>
</comment>
<evidence type="ECO:0000313" key="2">
    <source>
        <dbReference type="EMBL" id="KAF0689609.1"/>
    </source>
</evidence>
<name>A0A6A4Y0P6_9STRA</name>
<protein>
    <submittedName>
        <fullName evidence="2">Uncharacterized protein</fullName>
    </submittedName>
</protein>
<gene>
    <name evidence="2" type="ORF">As57867_018876</name>
</gene>
<proteinExistence type="predicted"/>
<accession>A0A6A4Y0P6</accession>
<feature type="compositionally biased region" description="Basic and acidic residues" evidence="1">
    <location>
        <begin position="47"/>
        <end position="57"/>
    </location>
</feature>
<evidence type="ECO:0000256" key="1">
    <source>
        <dbReference type="SAM" id="MobiDB-lite"/>
    </source>
</evidence>